<evidence type="ECO:0000313" key="6">
    <source>
        <dbReference type="Proteomes" id="UP001295423"/>
    </source>
</evidence>
<dbReference type="Gene3D" id="3.30.420.10">
    <property type="entry name" value="Ribonuclease H-like superfamily/Ribonuclease H"/>
    <property type="match status" value="1"/>
</dbReference>
<feature type="region of interest" description="Disordered" evidence="2">
    <location>
        <begin position="1"/>
        <end position="159"/>
    </location>
</feature>
<dbReference type="GO" id="GO:0003723">
    <property type="term" value="F:RNA binding"/>
    <property type="evidence" value="ECO:0007669"/>
    <property type="project" value="InterPro"/>
</dbReference>
<dbReference type="PANTHER" id="PTHR22891">
    <property type="entry name" value="EUKARYOTIC TRANSLATION INITIATION FACTOR 2C"/>
    <property type="match status" value="1"/>
</dbReference>
<evidence type="ECO:0008006" key="7">
    <source>
        <dbReference type="Google" id="ProtNLM"/>
    </source>
</evidence>
<organism evidence="5 6">
    <name type="scientific">Cylindrotheca closterium</name>
    <dbReference type="NCBI Taxonomy" id="2856"/>
    <lineage>
        <taxon>Eukaryota</taxon>
        <taxon>Sar</taxon>
        <taxon>Stramenopiles</taxon>
        <taxon>Ochrophyta</taxon>
        <taxon>Bacillariophyta</taxon>
        <taxon>Bacillariophyceae</taxon>
        <taxon>Bacillariophycidae</taxon>
        <taxon>Bacillariales</taxon>
        <taxon>Bacillariaceae</taxon>
        <taxon>Cylindrotheca</taxon>
    </lineage>
</organism>
<reference evidence="5" key="1">
    <citation type="submission" date="2023-08" db="EMBL/GenBank/DDBJ databases">
        <authorList>
            <person name="Audoor S."/>
            <person name="Bilcke G."/>
        </authorList>
    </citation>
    <scope>NUCLEOTIDE SEQUENCE</scope>
</reference>
<dbReference type="PROSITE" id="PS50822">
    <property type="entry name" value="PIWI"/>
    <property type="match status" value="1"/>
</dbReference>
<sequence length="1068" mass="119758">MPSNNDYYGNQDRDHRDRGRGRDRNQSSDNRQGGSDRSRSRSVGHRSDPYDGGRGRGSSLPQRGRDYDRRMMDTHRQGQLRRHSGGSPYGPQGNDPPSGSSQGHHHNHRRDVDFNHGRRSQRDREPYEERRNFRREPPRGGRYNGGRGGGRGSWGGRGQGPDLSGIQACTTNILKAEVTEGFHFYEYSIHAEDSSGEIVDSPRRRRFLFNVGFWENLLKDLPKKQKDDFRKVVFFNGSTFYSGRPIPGLEDSSFPKTLDLGDRGEGDIMQVIRVRKLLAPAEVQVTRPEQNQNKVIFDRRIADGTKSFPDYKATLQFCQQHDKTPAYVPSDGTPATLEEFSAFVNSALKSALGEKLSRWGRDLIDPNKVTKHGSVGVSVYEAYRCEFGVLKKSDDEETTKIVSKEIKVLEEQRIATDPKVVLSESSVLNGKARGVLALTIDLGAKVIRDKSVLDELVGNRDPHSWNPSDKEKEQAKKNWIGQTVITKHDKRCYMVEGLDFDNSAESLAIENLGINHAEYFQQRKGRRLVFPKFKPMVRVLGRRDEVIHLPAELVCGNELDTDIKRKLPMIANFPPDVRNEAIKMVRGFLVPGGTGKQGILPGLGIQITGDRFTSRATVLPLPMVVAAGVRIPEDKKNMWAPTLNKCNYRFNPSEPNTLKVVLVHYEELTERSAKKVYFQIRQTVNKLNAFYRLSDEPYLFPAGQGSLHSKAVEECFRQGASSLPKENVFVIDFCRPGGSTDPAYSTIKYMLTRHGYISQFVNFSNCAHDNPGNEKVAKRSRDIINGVGRQILSKAGARLWWVQIPQGLPTPSVFVGVDVFHAPKEYDPELKKRVRKRSCAAIIVQVFRRDGSNRPTVELYSETVARKAGIEYDLESSLNGAVKTALKELNVNPMSCVVWRDGIGDSAFESEASKEIEGVEKALSEISLNESTKTPMAYVVCQKQIKTKLFAAGVNGEPDGKYAAPPGTLVQGIQGLQHDTFYINGRAPPRSTPRPVRYVVIRQDEELQGVSLPELTWNMCHDYPNWTGPIKVPSVCMMAHKLAELAGNMSDSGASMDNKGLKNRVHFL</sequence>
<dbReference type="InterPro" id="IPR003100">
    <property type="entry name" value="PAZ_dom"/>
</dbReference>
<evidence type="ECO:0000256" key="2">
    <source>
        <dbReference type="SAM" id="MobiDB-lite"/>
    </source>
</evidence>
<feature type="compositionally biased region" description="Basic and acidic residues" evidence="2">
    <location>
        <begin position="11"/>
        <end position="26"/>
    </location>
</feature>
<feature type="domain" description="PAZ" evidence="3">
    <location>
        <begin position="451"/>
        <end position="558"/>
    </location>
</feature>
<dbReference type="EMBL" id="CAKOGP040000225">
    <property type="protein sequence ID" value="CAJ1932904.1"/>
    <property type="molecule type" value="Genomic_DNA"/>
</dbReference>
<name>A0AAD2FD77_9STRA</name>
<dbReference type="InterPro" id="IPR036085">
    <property type="entry name" value="PAZ_dom_sf"/>
</dbReference>
<dbReference type="Pfam" id="PF02171">
    <property type="entry name" value="Piwi"/>
    <property type="match status" value="1"/>
</dbReference>
<feature type="compositionally biased region" description="Basic and acidic residues" evidence="2">
    <location>
        <begin position="63"/>
        <end position="76"/>
    </location>
</feature>
<accession>A0AAD2FD77</accession>
<evidence type="ECO:0000313" key="5">
    <source>
        <dbReference type="EMBL" id="CAJ1932904.1"/>
    </source>
</evidence>
<keyword evidence="6" id="KW-1185">Reference proteome</keyword>
<dbReference type="InterPro" id="IPR036397">
    <property type="entry name" value="RNaseH_sf"/>
</dbReference>
<dbReference type="PROSITE" id="PS50821">
    <property type="entry name" value="PAZ"/>
    <property type="match status" value="1"/>
</dbReference>
<proteinExistence type="inferred from homology"/>
<feature type="compositionally biased region" description="Basic and acidic residues" evidence="2">
    <location>
        <begin position="110"/>
        <end position="139"/>
    </location>
</feature>
<dbReference type="Proteomes" id="UP001295423">
    <property type="component" value="Unassembled WGS sequence"/>
</dbReference>
<dbReference type="SUPFAM" id="SSF53098">
    <property type="entry name" value="Ribonuclease H-like"/>
    <property type="match status" value="1"/>
</dbReference>
<feature type="domain" description="Piwi" evidence="4">
    <location>
        <begin position="774"/>
        <end position="1051"/>
    </location>
</feature>
<protein>
    <recommendedName>
        <fullName evidence="7">Piwi domain-containing protein</fullName>
    </recommendedName>
</protein>
<dbReference type="InterPro" id="IPR003165">
    <property type="entry name" value="Piwi"/>
</dbReference>
<feature type="compositionally biased region" description="Basic and acidic residues" evidence="2">
    <location>
        <begin position="34"/>
        <end position="54"/>
    </location>
</feature>
<dbReference type="Pfam" id="PF02170">
    <property type="entry name" value="PAZ"/>
    <property type="match status" value="1"/>
</dbReference>
<evidence type="ECO:0000259" key="4">
    <source>
        <dbReference type="PROSITE" id="PS50822"/>
    </source>
</evidence>
<comment type="similarity">
    <text evidence="1">Belongs to the argonaute family.</text>
</comment>
<dbReference type="SUPFAM" id="SSF101690">
    <property type="entry name" value="PAZ domain"/>
    <property type="match status" value="1"/>
</dbReference>
<gene>
    <name evidence="5" type="ORF">CYCCA115_LOCUS3070</name>
</gene>
<feature type="compositionally biased region" description="Gly residues" evidence="2">
    <location>
        <begin position="142"/>
        <end position="159"/>
    </location>
</feature>
<dbReference type="InterPro" id="IPR012337">
    <property type="entry name" value="RNaseH-like_sf"/>
</dbReference>
<dbReference type="SMART" id="SM00950">
    <property type="entry name" value="Piwi"/>
    <property type="match status" value="1"/>
</dbReference>
<dbReference type="AlphaFoldDB" id="A0AAD2FD77"/>
<comment type="caution">
    <text evidence="5">The sequence shown here is derived from an EMBL/GenBank/DDBJ whole genome shotgun (WGS) entry which is preliminary data.</text>
</comment>
<evidence type="ECO:0000256" key="1">
    <source>
        <dbReference type="RuleBase" id="RU361178"/>
    </source>
</evidence>
<dbReference type="SMART" id="SM00949">
    <property type="entry name" value="PAZ"/>
    <property type="match status" value="1"/>
</dbReference>
<dbReference type="Gene3D" id="2.170.260.10">
    <property type="entry name" value="paz domain"/>
    <property type="match status" value="1"/>
</dbReference>
<evidence type="ECO:0000259" key="3">
    <source>
        <dbReference type="PROSITE" id="PS50821"/>
    </source>
</evidence>